<dbReference type="SUPFAM" id="SSF75620">
    <property type="entry name" value="Release factor"/>
    <property type="match status" value="1"/>
</dbReference>
<dbReference type="InterPro" id="IPR045853">
    <property type="entry name" value="Pep_chain_release_fac_I_sf"/>
</dbReference>
<comment type="similarity">
    <text evidence="1">Belongs to the prokaryotic/mitochondrial release factor family.</text>
</comment>
<protein>
    <submittedName>
        <fullName evidence="3">Peptide chain release factor</fullName>
    </submittedName>
</protein>
<dbReference type="PANTHER" id="PTHR43804">
    <property type="entry name" value="LD18447P"/>
    <property type="match status" value="1"/>
</dbReference>
<feature type="domain" description="Prokaryotic-type class I peptide chain release factors" evidence="2">
    <location>
        <begin position="116"/>
        <end position="132"/>
    </location>
</feature>
<gene>
    <name evidence="3" type="ORF">QO010_002035</name>
</gene>
<evidence type="ECO:0000259" key="2">
    <source>
        <dbReference type="PROSITE" id="PS00745"/>
    </source>
</evidence>
<dbReference type="Pfam" id="PF00472">
    <property type="entry name" value="RF-1"/>
    <property type="match status" value="1"/>
</dbReference>
<accession>A0ABU0IQL8</accession>
<dbReference type="Gene3D" id="3.30.70.1660">
    <property type="match status" value="1"/>
</dbReference>
<comment type="caution">
    <text evidence="3">The sequence shown here is derived from an EMBL/GenBank/DDBJ whole genome shotgun (WGS) entry which is preliminary data.</text>
</comment>
<dbReference type="InterPro" id="IPR017509">
    <property type="entry name" value="PrfH"/>
</dbReference>
<dbReference type="Gene3D" id="3.30.160.20">
    <property type="match status" value="1"/>
</dbReference>
<name>A0ABU0IQL8_9CAUL</name>
<dbReference type="RefSeq" id="WP_307348794.1">
    <property type="nucleotide sequence ID" value="NZ_JAUSVS010000003.1"/>
</dbReference>
<dbReference type="PROSITE" id="PS00745">
    <property type="entry name" value="RF_PROK_I"/>
    <property type="match status" value="1"/>
</dbReference>
<keyword evidence="4" id="KW-1185">Reference proteome</keyword>
<dbReference type="EMBL" id="JAUSVS010000003">
    <property type="protein sequence ID" value="MDQ0464254.1"/>
    <property type="molecule type" value="Genomic_DNA"/>
</dbReference>
<organism evidence="3 4">
    <name type="scientific">Caulobacter ginsengisoli</name>
    <dbReference type="NCBI Taxonomy" id="400775"/>
    <lineage>
        <taxon>Bacteria</taxon>
        <taxon>Pseudomonadati</taxon>
        <taxon>Pseudomonadota</taxon>
        <taxon>Alphaproteobacteria</taxon>
        <taxon>Caulobacterales</taxon>
        <taxon>Caulobacteraceae</taxon>
        <taxon>Caulobacter</taxon>
    </lineage>
</organism>
<sequence length="208" mass="23001">MSEVILHLTSGQGPQECRWVVAQLAAAYAREAEAYGVVCEVLEGFEDHPSSLLMRVSGDQAPAFVAGRTGTVLWIGDSPFRPGHNRRNWFVGVALAPEPDLVPDLKAEDIDYQTLRASGPGGQHVNKTDSAVRATHRPTGLVATAQEQRSQHANRKLARLKLAMMIEEQRGASRDKARRSQWSLHQQLERGNPVRTYRGVRFTPKSAI</sequence>
<dbReference type="PANTHER" id="PTHR43804:SF9">
    <property type="entry name" value="PEPTIDE CHAIN RELEASE FACTOR HOMOLOG-RELATED"/>
    <property type="match status" value="1"/>
</dbReference>
<dbReference type="InterPro" id="IPR000352">
    <property type="entry name" value="Pep_chain_release_fac_I"/>
</dbReference>
<evidence type="ECO:0000313" key="4">
    <source>
        <dbReference type="Proteomes" id="UP001228905"/>
    </source>
</evidence>
<dbReference type="NCBIfam" id="TIGR03072">
    <property type="entry name" value="release_prfH"/>
    <property type="match status" value="1"/>
</dbReference>
<dbReference type="Proteomes" id="UP001228905">
    <property type="component" value="Unassembled WGS sequence"/>
</dbReference>
<dbReference type="InterPro" id="IPR050057">
    <property type="entry name" value="Prokaryotic/Mito_RF"/>
</dbReference>
<evidence type="ECO:0000256" key="1">
    <source>
        <dbReference type="ARBA" id="ARBA00010835"/>
    </source>
</evidence>
<evidence type="ECO:0000313" key="3">
    <source>
        <dbReference type="EMBL" id="MDQ0464254.1"/>
    </source>
</evidence>
<reference evidence="3 4" key="1">
    <citation type="submission" date="2023-07" db="EMBL/GenBank/DDBJ databases">
        <title>Genomic Encyclopedia of Type Strains, Phase IV (KMG-IV): sequencing the most valuable type-strain genomes for metagenomic binning, comparative biology and taxonomic classification.</title>
        <authorList>
            <person name="Goeker M."/>
        </authorList>
    </citation>
    <scope>NUCLEOTIDE SEQUENCE [LARGE SCALE GENOMIC DNA]</scope>
    <source>
        <strain evidence="3 4">DSM 18695</strain>
    </source>
</reference>
<proteinExistence type="inferred from homology"/>